<dbReference type="EMBL" id="VFPM01000002">
    <property type="protein sequence ID" value="TQM62496.1"/>
    <property type="molecule type" value="Genomic_DNA"/>
</dbReference>
<dbReference type="InterPro" id="IPR034139">
    <property type="entry name" value="TOPRIM_OLD"/>
</dbReference>
<dbReference type="AlphaFoldDB" id="A0A543HW06"/>
<reference evidence="2 3" key="1">
    <citation type="submission" date="2019-06" db="EMBL/GenBank/DDBJ databases">
        <title>Genome sequencing of plant associated microbes to promote plant fitness in Sorghum bicolor and Oryza sativa.</title>
        <authorList>
            <person name="Coleman-Derr D."/>
        </authorList>
    </citation>
    <scope>NUCLEOTIDE SEQUENCE [LARGE SCALE GENOMIC DNA]</scope>
    <source>
        <strain evidence="2 3">KV-663</strain>
    </source>
</reference>
<dbReference type="Pfam" id="PF20469">
    <property type="entry name" value="OLD-like_TOPRIM"/>
    <property type="match status" value="1"/>
</dbReference>
<evidence type="ECO:0000313" key="3">
    <source>
        <dbReference type="Proteomes" id="UP000316747"/>
    </source>
</evidence>
<accession>A0A543HW06</accession>
<dbReference type="Proteomes" id="UP000316747">
    <property type="component" value="Unassembled WGS sequence"/>
</dbReference>
<sequence length="208" mass="21966">MTTGMPAGPATWVLLEGASDVAAVRALAERAGLGLDGSGVRLVDMGGATNVRRHLLDAARAPASPRVLGMCDIKEATFFVRALRDLGCAVSCAQALPGWGFQLCDRDLEDELMRALGPGRVRAVLEDLGLTDRFATFTQQPAWAARDFHEQARRFAGVASGRKELMAQALALALHPRSLPAPLRGLLDDLSGDGPTFSSLGATERTGS</sequence>
<proteinExistence type="predicted"/>
<feature type="domain" description="OLD protein-like TOPRIM" evidence="1">
    <location>
        <begin position="12"/>
        <end position="53"/>
    </location>
</feature>
<evidence type="ECO:0000313" key="2">
    <source>
        <dbReference type="EMBL" id="TQM62496.1"/>
    </source>
</evidence>
<keyword evidence="3" id="KW-1185">Reference proteome</keyword>
<protein>
    <recommendedName>
        <fullName evidence="1">OLD protein-like TOPRIM domain-containing protein</fullName>
    </recommendedName>
</protein>
<comment type="caution">
    <text evidence="2">The sequence shown here is derived from an EMBL/GenBank/DDBJ whole genome shotgun (WGS) entry which is preliminary data.</text>
</comment>
<gene>
    <name evidence="2" type="ORF">FBY41_2528</name>
</gene>
<evidence type="ECO:0000259" key="1">
    <source>
        <dbReference type="Pfam" id="PF20469"/>
    </source>
</evidence>
<organism evidence="2 3">
    <name type="scientific">Humibacillus xanthopallidus</name>
    <dbReference type="NCBI Taxonomy" id="412689"/>
    <lineage>
        <taxon>Bacteria</taxon>
        <taxon>Bacillati</taxon>
        <taxon>Actinomycetota</taxon>
        <taxon>Actinomycetes</taxon>
        <taxon>Micrococcales</taxon>
        <taxon>Intrasporangiaceae</taxon>
        <taxon>Humibacillus</taxon>
    </lineage>
</organism>
<name>A0A543HW06_9MICO</name>